<dbReference type="Gene3D" id="3.90.1210.10">
    <property type="entry name" value="Antifreeze-like/N-acetylneuraminic acid synthase C-terminal domain"/>
    <property type="match status" value="1"/>
</dbReference>
<dbReference type="Proteomes" id="UP001460888">
    <property type="component" value="Unassembled WGS sequence"/>
</dbReference>
<dbReference type="RefSeq" id="WP_353109659.1">
    <property type="nucleotide sequence ID" value="NZ_APND01000001.1"/>
</dbReference>
<keyword evidence="4" id="KW-1185">Reference proteome</keyword>
<dbReference type="Pfam" id="PF16976">
    <property type="entry name" value="RcpC"/>
    <property type="match status" value="1"/>
</dbReference>
<dbReference type="CDD" id="cd11614">
    <property type="entry name" value="SAF_CpaB_FlgA_like"/>
    <property type="match status" value="1"/>
</dbReference>
<dbReference type="EMBL" id="APND01000001">
    <property type="protein sequence ID" value="MES1928531.1"/>
    <property type="molecule type" value="Genomic_DNA"/>
</dbReference>
<dbReference type="InterPro" id="IPR013974">
    <property type="entry name" value="SAF"/>
</dbReference>
<dbReference type="SMART" id="SM00858">
    <property type="entry name" value="SAF"/>
    <property type="match status" value="1"/>
</dbReference>
<accession>A0ABV2AY20</accession>
<feature type="compositionally biased region" description="Basic and acidic residues" evidence="1">
    <location>
        <begin position="291"/>
        <end position="300"/>
    </location>
</feature>
<protein>
    <submittedName>
        <fullName evidence="3">Flp pilus assembly protein (CpaB)</fullName>
    </submittedName>
</protein>
<name>A0ABV2AY20_9GAMM</name>
<organism evidence="3 4">
    <name type="scientific">Salinisphaera dokdonensis CL-ES53</name>
    <dbReference type="NCBI Taxonomy" id="1304272"/>
    <lineage>
        <taxon>Bacteria</taxon>
        <taxon>Pseudomonadati</taxon>
        <taxon>Pseudomonadota</taxon>
        <taxon>Gammaproteobacteria</taxon>
        <taxon>Salinisphaerales</taxon>
        <taxon>Salinisphaeraceae</taxon>
        <taxon>Salinisphaera</taxon>
    </lineage>
</organism>
<dbReference type="Pfam" id="PF08666">
    <property type="entry name" value="SAF"/>
    <property type="match status" value="1"/>
</dbReference>
<gene>
    <name evidence="3" type="ORF">SADO_04710</name>
</gene>
<dbReference type="NCBIfam" id="TIGR03177">
    <property type="entry name" value="pilus_cpaB"/>
    <property type="match status" value="1"/>
</dbReference>
<feature type="domain" description="SAF" evidence="2">
    <location>
        <begin position="49"/>
        <end position="109"/>
    </location>
</feature>
<dbReference type="InterPro" id="IPR017592">
    <property type="entry name" value="Pilus_assmbl_Flp-typ_CpaB"/>
</dbReference>
<comment type="caution">
    <text evidence="3">The sequence shown here is derived from an EMBL/GenBank/DDBJ whole genome shotgun (WGS) entry which is preliminary data.</text>
</comment>
<proteinExistence type="predicted"/>
<dbReference type="InterPro" id="IPR031571">
    <property type="entry name" value="RcpC_dom"/>
</dbReference>
<evidence type="ECO:0000313" key="4">
    <source>
        <dbReference type="Proteomes" id="UP001460888"/>
    </source>
</evidence>
<reference evidence="3 4" key="1">
    <citation type="submission" date="2013-03" db="EMBL/GenBank/DDBJ databases">
        <title>Salinisphaera dokdonensis CL-ES53 Genome Sequencing.</title>
        <authorList>
            <person name="Li C."/>
            <person name="Lai Q."/>
            <person name="Shao Z."/>
        </authorList>
    </citation>
    <scope>NUCLEOTIDE SEQUENCE [LARGE SCALE GENOMIC DNA]</scope>
    <source>
        <strain evidence="3 4">CL-ES53</strain>
    </source>
</reference>
<evidence type="ECO:0000259" key="2">
    <source>
        <dbReference type="SMART" id="SM00858"/>
    </source>
</evidence>
<evidence type="ECO:0000313" key="3">
    <source>
        <dbReference type="EMBL" id="MES1928531.1"/>
    </source>
</evidence>
<sequence length="329" mass="35011">MSSSALRTFAFALIALAMLFGVVAYFMSRQIASNPDAAANAPMPENNSVLAVVAVKPLQPYQTITLEDVSLVPISVEPPQYYTNVADVVGRTPVREVATGAPVTDAAFGRKNKLAEAIPPGTQAMSLSISDVIAVGGFVQPGDFVDVLIYLRSAGEQVEDSQARILLEDVRVLAYQEELISNEASDDESGDSRSRRDRTAVLAVPEAQTTRVMLGASLGELRLSLRAPVRAEGAGTTDLAMADAEGVDDGPAMPESVSPAAARSAPETAQAKTSPTSDAEAQRVITLAELARVEEKREQRSSAPRRSVPRRATIEVYEGAQPSRISRPY</sequence>
<feature type="region of interest" description="Disordered" evidence="1">
    <location>
        <begin position="244"/>
        <end position="329"/>
    </location>
</feature>
<evidence type="ECO:0000256" key="1">
    <source>
        <dbReference type="SAM" id="MobiDB-lite"/>
    </source>
</evidence>
<feature type="compositionally biased region" description="Polar residues" evidence="1">
    <location>
        <begin position="270"/>
        <end position="279"/>
    </location>
</feature>